<gene>
    <name evidence="2" type="ORF">SA2016_3098</name>
</gene>
<dbReference type="InterPro" id="IPR052353">
    <property type="entry name" value="Benzoxazolinone_Detox_Enz"/>
</dbReference>
<dbReference type="KEGG" id="satk:SA2016_3098"/>
<dbReference type="PANTHER" id="PTHR30212">
    <property type="entry name" value="PROTEIN YIIM"/>
    <property type="match status" value="1"/>
</dbReference>
<accession>A0A127A387</accession>
<dbReference type="InterPro" id="IPR005302">
    <property type="entry name" value="MoCF_Sase_C"/>
</dbReference>
<dbReference type="AlphaFoldDB" id="A0A127A387"/>
<keyword evidence="3" id="KW-1185">Reference proteome</keyword>
<dbReference type="PATRIC" id="fig|37927.3.peg.3181"/>
<dbReference type="SUPFAM" id="SSF50800">
    <property type="entry name" value="PK beta-barrel domain-like"/>
    <property type="match status" value="1"/>
</dbReference>
<organism evidence="2 3">
    <name type="scientific">Sinomonas atrocyanea</name>
    <dbReference type="NCBI Taxonomy" id="37927"/>
    <lineage>
        <taxon>Bacteria</taxon>
        <taxon>Bacillati</taxon>
        <taxon>Actinomycetota</taxon>
        <taxon>Actinomycetes</taxon>
        <taxon>Micrococcales</taxon>
        <taxon>Micrococcaceae</taxon>
        <taxon>Sinomonas</taxon>
    </lineage>
</organism>
<evidence type="ECO:0000313" key="3">
    <source>
        <dbReference type="Proteomes" id="UP000070134"/>
    </source>
</evidence>
<dbReference type="PROSITE" id="PS51340">
    <property type="entry name" value="MOSC"/>
    <property type="match status" value="1"/>
</dbReference>
<dbReference type="GO" id="GO:0003824">
    <property type="term" value="F:catalytic activity"/>
    <property type="evidence" value="ECO:0007669"/>
    <property type="project" value="InterPro"/>
</dbReference>
<dbReference type="GO" id="GO:0030151">
    <property type="term" value="F:molybdenum ion binding"/>
    <property type="evidence" value="ECO:0007669"/>
    <property type="project" value="InterPro"/>
</dbReference>
<dbReference type="EMBL" id="CP014518">
    <property type="protein sequence ID" value="AMM33763.1"/>
    <property type="molecule type" value="Genomic_DNA"/>
</dbReference>
<dbReference type="PANTHER" id="PTHR30212:SF2">
    <property type="entry name" value="PROTEIN YIIM"/>
    <property type="match status" value="1"/>
</dbReference>
<reference evidence="2 3" key="1">
    <citation type="submission" date="2016-02" db="EMBL/GenBank/DDBJ databases">
        <title>Complete genome of Sinomonas atrocyanea KCTC 3377.</title>
        <authorList>
            <person name="Kim K.M."/>
        </authorList>
    </citation>
    <scope>NUCLEOTIDE SEQUENCE [LARGE SCALE GENOMIC DNA]</scope>
    <source>
        <strain evidence="2 3">KCTC 3377</strain>
    </source>
</reference>
<protein>
    <submittedName>
        <fullName evidence="2">Molybdenum cofactor sulfurase</fullName>
    </submittedName>
</protein>
<dbReference type="GO" id="GO:0030170">
    <property type="term" value="F:pyridoxal phosphate binding"/>
    <property type="evidence" value="ECO:0007669"/>
    <property type="project" value="InterPro"/>
</dbReference>
<evidence type="ECO:0000313" key="2">
    <source>
        <dbReference type="EMBL" id="AMM33763.1"/>
    </source>
</evidence>
<dbReference type="STRING" id="37927.SA2016_3098"/>
<dbReference type="Gene3D" id="2.40.33.20">
    <property type="entry name" value="PK beta-barrel domain-like"/>
    <property type="match status" value="1"/>
</dbReference>
<name>A0A127A387_9MICC</name>
<dbReference type="Pfam" id="PF03473">
    <property type="entry name" value="MOSC"/>
    <property type="match status" value="1"/>
</dbReference>
<dbReference type="Proteomes" id="UP000070134">
    <property type="component" value="Chromosome"/>
</dbReference>
<dbReference type="InterPro" id="IPR011037">
    <property type="entry name" value="Pyrv_Knase-like_insert_dom_sf"/>
</dbReference>
<feature type="domain" description="MOSC" evidence="1">
    <location>
        <begin position="44"/>
        <end position="179"/>
    </location>
</feature>
<sequence>MSAPARGAAGTLVAMKTARVVAVCRVHQLLADAGSVGVTGIDKRPVEGPVRIRRLGLRGDVQADRANHGGEDKAVYAYSEDDAALWARELGREIPPGLFGENLRVEGITASNAVIGERWRFSSGALLEVTMPRIPCATFARRMGEDGWVSWFTRAGLSGAYLRVLTSGDVEAGSQFGIEHVPDHGVRVGAWLADPTAEMAEALLDAEADGGLRLAPALRKYVVAAVERDGE</sequence>
<proteinExistence type="predicted"/>
<evidence type="ECO:0000259" key="1">
    <source>
        <dbReference type="PROSITE" id="PS51340"/>
    </source>
</evidence>